<protein>
    <recommendedName>
        <fullName evidence="4">Acyltransferase 3 domain-containing protein</fullName>
    </recommendedName>
</protein>
<sequence>MRFQLSSTRFRPILSLSLRSPSIIPSQDYLIGLRGLVVIQSFLFVFFQTFLPGAVADSKNSTGVLYQIILRKTLSVLFWNESLIYSFVIFLSARTICLPFLANPTRTACSSSVSRRALRLWLPTFIAFSLSTAVFSTTGTEYLSNFMEMTNNVSASTPMRMPSFLIYFNALFDIFWVTKSYASQAANLVFPSGTLWTVSVLFQQSYTVYMTMIIVPYTRDSWRVKALLIFIATAWWVQSWAWYSITGLLLADAVLNLNFQFKSRSGFRFGRFNSPSWPFYAMLILSGVLIQYLFIAWRPKYRNEELKGHTGLYNSGELNAGVDINEPQARDDNYLIVLGIMLLVETYDSLQRLLRHRILVAVGRRSFSIFLTQPLLIYTIGIKLYMYTYAMGWSHEAATFVCLIVCLPLVALAAEMFYRIFDVPSVSIAKETWAWVMK</sequence>
<keyword evidence="3" id="KW-1185">Reference proteome</keyword>
<proteinExistence type="predicted"/>
<evidence type="ECO:0000313" key="3">
    <source>
        <dbReference type="Proteomes" id="UP000800200"/>
    </source>
</evidence>
<evidence type="ECO:0000313" key="2">
    <source>
        <dbReference type="EMBL" id="KAF2178608.1"/>
    </source>
</evidence>
<dbReference type="OrthoDB" id="3363151at2759"/>
<feature type="transmembrane region" description="Helical" evidence="1">
    <location>
        <begin position="29"/>
        <end position="51"/>
    </location>
</feature>
<feature type="transmembrane region" description="Helical" evidence="1">
    <location>
        <begin position="397"/>
        <end position="418"/>
    </location>
</feature>
<name>A0A6A6DJI5_9PEZI</name>
<feature type="transmembrane region" description="Helical" evidence="1">
    <location>
        <begin position="121"/>
        <end position="144"/>
    </location>
</feature>
<organism evidence="2 3">
    <name type="scientific">Zopfia rhizophila CBS 207.26</name>
    <dbReference type="NCBI Taxonomy" id="1314779"/>
    <lineage>
        <taxon>Eukaryota</taxon>
        <taxon>Fungi</taxon>
        <taxon>Dikarya</taxon>
        <taxon>Ascomycota</taxon>
        <taxon>Pezizomycotina</taxon>
        <taxon>Dothideomycetes</taxon>
        <taxon>Dothideomycetes incertae sedis</taxon>
        <taxon>Zopfiaceae</taxon>
        <taxon>Zopfia</taxon>
    </lineage>
</organism>
<keyword evidence="1" id="KW-1133">Transmembrane helix</keyword>
<dbReference type="AlphaFoldDB" id="A0A6A6DJI5"/>
<feature type="transmembrane region" description="Helical" evidence="1">
    <location>
        <begin position="83"/>
        <end position="101"/>
    </location>
</feature>
<keyword evidence="1" id="KW-0812">Transmembrane</keyword>
<dbReference type="EMBL" id="ML994674">
    <property type="protein sequence ID" value="KAF2178608.1"/>
    <property type="molecule type" value="Genomic_DNA"/>
</dbReference>
<evidence type="ECO:0000256" key="1">
    <source>
        <dbReference type="SAM" id="Phobius"/>
    </source>
</evidence>
<feature type="transmembrane region" description="Helical" evidence="1">
    <location>
        <begin position="227"/>
        <end position="257"/>
    </location>
</feature>
<gene>
    <name evidence="2" type="ORF">K469DRAFT_598866</name>
</gene>
<evidence type="ECO:0008006" key="4">
    <source>
        <dbReference type="Google" id="ProtNLM"/>
    </source>
</evidence>
<feature type="transmembrane region" description="Helical" evidence="1">
    <location>
        <begin position="277"/>
        <end position="297"/>
    </location>
</feature>
<feature type="transmembrane region" description="Helical" evidence="1">
    <location>
        <begin position="366"/>
        <end position="385"/>
    </location>
</feature>
<accession>A0A6A6DJI5</accession>
<keyword evidence="1" id="KW-0472">Membrane</keyword>
<dbReference type="Proteomes" id="UP000800200">
    <property type="component" value="Unassembled WGS sequence"/>
</dbReference>
<reference evidence="2" key="1">
    <citation type="journal article" date="2020" name="Stud. Mycol.">
        <title>101 Dothideomycetes genomes: a test case for predicting lifestyles and emergence of pathogens.</title>
        <authorList>
            <person name="Haridas S."/>
            <person name="Albert R."/>
            <person name="Binder M."/>
            <person name="Bloem J."/>
            <person name="Labutti K."/>
            <person name="Salamov A."/>
            <person name="Andreopoulos B."/>
            <person name="Baker S."/>
            <person name="Barry K."/>
            <person name="Bills G."/>
            <person name="Bluhm B."/>
            <person name="Cannon C."/>
            <person name="Castanera R."/>
            <person name="Culley D."/>
            <person name="Daum C."/>
            <person name="Ezra D."/>
            <person name="Gonzalez J."/>
            <person name="Henrissat B."/>
            <person name="Kuo A."/>
            <person name="Liang C."/>
            <person name="Lipzen A."/>
            <person name="Lutzoni F."/>
            <person name="Magnuson J."/>
            <person name="Mondo S."/>
            <person name="Nolan M."/>
            <person name="Ohm R."/>
            <person name="Pangilinan J."/>
            <person name="Park H.-J."/>
            <person name="Ramirez L."/>
            <person name="Alfaro M."/>
            <person name="Sun H."/>
            <person name="Tritt A."/>
            <person name="Yoshinaga Y."/>
            <person name="Zwiers L.-H."/>
            <person name="Turgeon B."/>
            <person name="Goodwin S."/>
            <person name="Spatafora J."/>
            <person name="Crous P."/>
            <person name="Grigoriev I."/>
        </authorList>
    </citation>
    <scope>NUCLEOTIDE SEQUENCE</scope>
    <source>
        <strain evidence="2">CBS 207.26</strain>
    </source>
</reference>